<dbReference type="STRING" id="1349762.GCA_001592245_00244"/>
<reference evidence="1 2" key="1">
    <citation type="submission" date="2019-03" db="EMBL/GenBank/DDBJ databases">
        <title>Efficiently degradation of phenoxyalkanoic acid herbicides by Cupriavidus oxalaticus strain X32.</title>
        <authorList>
            <person name="Sheng X."/>
        </authorList>
    </citation>
    <scope>NUCLEOTIDE SEQUENCE [LARGE SCALE GENOMIC DNA]</scope>
    <source>
        <strain evidence="1 2">X32</strain>
    </source>
</reference>
<proteinExistence type="predicted"/>
<protein>
    <submittedName>
        <fullName evidence="1">Uncharacterized protein</fullName>
    </submittedName>
</protein>
<dbReference type="OrthoDB" id="8926620at2"/>
<dbReference type="RefSeq" id="WP_135704486.1">
    <property type="nucleotide sequence ID" value="NZ_CP038635.1"/>
</dbReference>
<organism evidence="1 2">
    <name type="scientific">Cupriavidus oxalaticus</name>
    <dbReference type="NCBI Taxonomy" id="96344"/>
    <lineage>
        <taxon>Bacteria</taxon>
        <taxon>Pseudomonadati</taxon>
        <taxon>Pseudomonadota</taxon>
        <taxon>Betaproteobacteria</taxon>
        <taxon>Burkholderiales</taxon>
        <taxon>Burkholderiaceae</taxon>
        <taxon>Cupriavidus</taxon>
    </lineage>
</organism>
<dbReference type="Proteomes" id="UP000295294">
    <property type="component" value="Chromosome 2"/>
</dbReference>
<dbReference type="AlphaFoldDB" id="A0A4P7LG58"/>
<evidence type="ECO:0000313" key="2">
    <source>
        <dbReference type="Proteomes" id="UP000295294"/>
    </source>
</evidence>
<dbReference type="EMBL" id="CP038635">
    <property type="protein sequence ID" value="QBY52183.1"/>
    <property type="molecule type" value="Genomic_DNA"/>
</dbReference>
<name>A0A4P7LG58_9BURK</name>
<sequence length="137" mass="14195">MPAGRDMRREAPEVASSLRGRLPWLAGVTVAVTVTALLLGAAAASAQPVRVIPEDASAARLVLAAPSASAPQTATLDGKTVGVAPGLRLFGTDNQLLATAAVAGQKLPVRYKLDLYGQLLTAWVLSEPEQKALKQKS</sequence>
<evidence type="ECO:0000313" key="1">
    <source>
        <dbReference type="EMBL" id="QBY52183.1"/>
    </source>
</evidence>
<accession>A0A4P7LG58</accession>
<gene>
    <name evidence="1" type="ORF">E0W60_13215</name>
</gene>
<dbReference type="KEGG" id="cox:E0W60_13215"/>